<evidence type="ECO:0000313" key="5">
    <source>
        <dbReference type="EMBL" id="BDP43686.1"/>
    </source>
</evidence>
<dbReference type="InterPro" id="IPR003594">
    <property type="entry name" value="HATPase_dom"/>
</dbReference>
<protein>
    <recommendedName>
        <fullName evidence="2">histidine kinase</fullName>
        <ecNumber evidence="2">2.7.13.3</ecNumber>
    </recommendedName>
</protein>
<dbReference type="Gene3D" id="2.60.120.10">
    <property type="entry name" value="Jelly Rolls"/>
    <property type="match status" value="1"/>
</dbReference>
<dbReference type="PROSITE" id="PS50042">
    <property type="entry name" value="CNMP_BINDING_3"/>
    <property type="match status" value="1"/>
</dbReference>
<dbReference type="PANTHER" id="PTHR43065">
    <property type="entry name" value="SENSOR HISTIDINE KINASE"/>
    <property type="match status" value="1"/>
</dbReference>
<keyword evidence="5" id="KW-0614">Plasmid</keyword>
<dbReference type="InterPro" id="IPR000595">
    <property type="entry name" value="cNMP-bd_dom"/>
</dbReference>
<dbReference type="Pfam" id="PF00027">
    <property type="entry name" value="cNMP_binding"/>
    <property type="match status" value="1"/>
</dbReference>
<dbReference type="PROSITE" id="PS50109">
    <property type="entry name" value="HIS_KIN"/>
    <property type="match status" value="1"/>
</dbReference>
<evidence type="ECO:0000256" key="1">
    <source>
        <dbReference type="ARBA" id="ARBA00000085"/>
    </source>
</evidence>
<organism evidence="5 6">
    <name type="scientific">Deinococcus aetherius</name>
    <dbReference type="NCBI Taxonomy" id="200252"/>
    <lineage>
        <taxon>Bacteria</taxon>
        <taxon>Thermotogati</taxon>
        <taxon>Deinococcota</taxon>
        <taxon>Deinococci</taxon>
        <taxon>Deinococcales</taxon>
        <taxon>Deinococcaceae</taxon>
        <taxon>Deinococcus</taxon>
    </lineage>
</organism>
<evidence type="ECO:0000259" key="4">
    <source>
        <dbReference type="PROSITE" id="PS50109"/>
    </source>
</evidence>
<evidence type="ECO:0000313" key="6">
    <source>
        <dbReference type="Proteomes" id="UP001064971"/>
    </source>
</evidence>
<reference evidence="5" key="1">
    <citation type="submission" date="2022-07" db="EMBL/GenBank/DDBJ databases">
        <title>Complete Genome Sequence of the Radioresistant Bacterium Deinococcus aetherius ST0316, Isolated from the Air Dust collected in Lower Stratosphere above Japan.</title>
        <authorList>
            <person name="Satoh K."/>
            <person name="Hagiwara K."/>
            <person name="Katsumata K."/>
            <person name="Kubo A."/>
            <person name="Yokobori S."/>
            <person name="Yamagishi A."/>
            <person name="Oono Y."/>
            <person name="Narumi I."/>
        </authorList>
    </citation>
    <scope>NUCLEOTIDE SEQUENCE</scope>
    <source>
        <strain evidence="5">ST0316</strain>
        <plasmid evidence="5">pDAETH-1</plasmid>
    </source>
</reference>
<dbReference type="CDD" id="cd00038">
    <property type="entry name" value="CAP_ED"/>
    <property type="match status" value="1"/>
</dbReference>
<sequence length="465" mass="49359">MLHDAQDSTLFPRLAEEDVLALAAVGAEVILAAGETLFTEDALPEDFFVVLAGRLTVSKRVDGQDTVLAEHRRGEFTGDVSLVTGQRVTATATAAQDSRVCRIAGEDFSATMARFPRVAEAVFRAVASRAQDLGAQVQQSARLAALNTLAAGLAHELDNPASAARRGTVQLQVAVPQLAHLGLELGTLDLGDEARRRVIETLAQERAAPVLSPLDRADREDALTTWLEGRGVPDALDLAPTLLELNFSEDALAAWSEGMNAGQLGVALRLLGATHEARTLADEAQQALTRISAVVDAMKAYTFMDRAPQQDLDVRASLDSTLAVLGSRLPPGITVVREYGAGVPPVPARGAELTQVWTNLIDNALDALGERGTLRLQVVREGDAVLVEVGDDGPGIPEALQERVFDAFFTTKDVGGGAGLGLDVARRVVRAHGGELRVTSRPGDTRFTVRLPLGADGRTEGARWT</sequence>
<gene>
    <name evidence="5" type="ORF">DAETH_36550</name>
</gene>
<dbReference type="GO" id="GO:0016301">
    <property type="term" value="F:kinase activity"/>
    <property type="evidence" value="ECO:0007669"/>
    <property type="project" value="UniProtKB-KW"/>
</dbReference>
<accession>A0ABN6RMX1</accession>
<dbReference type="EMBL" id="AP026561">
    <property type="protein sequence ID" value="BDP43686.1"/>
    <property type="molecule type" value="Genomic_DNA"/>
</dbReference>
<dbReference type="InterPro" id="IPR004358">
    <property type="entry name" value="Sig_transdc_His_kin-like_C"/>
</dbReference>
<feature type="domain" description="Histidine kinase" evidence="4">
    <location>
        <begin position="290"/>
        <end position="455"/>
    </location>
</feature>
<comment type="catalytic activity">
    <reaction evidence="1">
        <text>ATP + protein L-histidine = ADP + protein N-phospho-L-histidine.</text>
        <dbReference type="EC" id="2.7.13.3"/>
    </reaction>
</comment>
<keyword evidence="5" id="KW-0808">Transferase</keyword>
<geneLocation type="plasmid" evidence="5 6">
    <name>pDAETH-1</name>
</geneLocation>
<dbReference type="EC" id="2.7.13.3" evidence="2"/>
<dbReference type="InterPro" id="IPR005467">
    <property type="entry name" value="His_kinase_dom"/>
</dbReference>
<dbReference type="SUPFAM" id="SSF51206">
    <property type="entry name" value="cAMP-binding domain-like"/>
    <property type="match status" value="1"/>
</dbReference>
<dbReference type="InterPro" id="IPR018490">
    <property type="entry name" value="cNMP-bd_dom_sf"/>
</dbReference>
<keyword evidence="6" id="KW-1185">Reference proteome</keyword>
<dbReference type="InterPro" id="IPR014710">
    <property type="entry name" value="RmlC-like_jellyroll"/>
</dbReference>
<dbReference type="InterPro" id="IPR036890">
    <property type="entry name" value="HATPase_C_sf"/>
</dbReference>
<dbReference type="RefSeq" id="WP_264777546.1">
    <property type="nucleotide sequence ID" value="NZ_AP026561.1"/>
</dbReference>
<dbReference type="Pfam" id="PF02518">
    <property type="entry name" value="HATPase_c"/>
    <property type="match status" value="1"/>
</dbReference>
<dbReference type="Proteomes" id="UP001064971">
    <property type="component" value="Plasmid pDAETH-1"/>
</dbReference>
<dbReference type="Gene3D" id="3.30.565.10">
    <property type="entry name" value="Histidine kinase-like ATPase, C-terminal domain"/>
    <property type="match status" value="1"/>
</dbReference>
<feature type="domain" description="Cyclic nucleotide-binding" evidence="3">
    <location>
        <begin position="10"/>
        <end position="129"/>
    </location>
</feature>
<proteinExistence type="predicted"/>
<dbReference type="PRINTS" id="PR00344">
    <property type="entry name" value="BCTRLSENSOR"/>
</dbReference>
<evidence type="ECO:0000259" key="3">
    <source>
        <dbReference type="PROSITE" id="PS50042"/>
    </source>
</evidence>
<keyword evidence="5" id="KW-0418">Kinase</keyword>
<dbReference type="PANTHER" id="PTHR43065:SF48">
    <property type="entry name" value="HISTIDINE KINASE"/>
    <property type="match status" value="1"/>
</dbReference>
<dbReference type="Gene3D" id="1.10.287.130">
    <property type="match status" value="1"/>
</dbReference>
<evidence type="ECO:0000256" key="2">
    <source>
        <dbReference type="ARBA" id="ARBA00012438"/>
    </source>
</evidence>
<dbReference type="SMART" id="SM00100">
    <property type="entry name" value="cNMP"/>
    <property type="match status" value="1"/>
</dbReference>
<dbReference type="SMART" id="SM00387">
    <property type="entry name" value="HATPase_c"/>
    <property type="match status" value="1"/>
</dbReference>
<name>A0ABN6RMX1_9DEIO</name>
<dbReference type="SUPFAM" id="SSF55874">
    <property type="entry name" value="ATPase domain of HSP90 chaperone/DNA topoisomerase II/histidine kinase"/>
    <property type="match status" value="1"/>
</dbReference>